<dbReference type="GO" id="GO:0005680">
    <property type="term" value="C:anaphase-promoting complex"/>
    <property type="evidence" value="ECO:0007669"/>
    <property type="project" value="InterPro"/>
</dbReference>
<feature type="compositionally biased region" description="Basic and acidic residues" evidence="1">
    <location>
        <begin position="92"/>
        <end position="108"/>
    </location>
</feature>
<dbReference type="InterPro" id="IPR008402">
    <property type="entry name" value="APC_su15/mnd2"/>
</dbReference>
<name>A0A8H3FYV1_9LECA</name>
<comment type="caution">
    <text evidence="2">The sequence shown here is derived from an EMBL/GenBank/DDBJ whole genome shotgun (WGS) entry which is preliminary data.</text>
</comment>
<reference evidence="2" key="1">
    <citation type="submission" date="2021-03" db="EMBL/GenBank/DDBJ databases">
        <authorList>
            <person name="Tagirdzhanova G."/>
        </authorList>
    </citation>
    <scope>NUCLEOTIDE SEQUENCE</scope>
</reference>
<accession>A0A8H3FYV1</accession>
<feature type="region of interest" description="Disordered" evidence="1">
    <location>
        <begin position="74"/>
        <end position="108"/>
    </location>
</feature>
<proteinExistence type="predicted"/>
<dbReference type="Pfam" id="PF05841">
    <property type="entry name" value="Apc15p"/>
    <property type="match status" value="1"/>
</dbReference>
<evidence type="ECO:0000256" key="1">
    <source>
        <dbReference type="SAM" id="MobiDB-lite"/>
    </source>
</evidence>
<keyword evidence="3" id="KW-1185">Reference proteome</keyword>
<dbReference type="AlphaFoldDB" id="A0A8H3FYV1"/>
<dbReference type="EMBL" id="CAJPDS010000068">
    <property type="protein sequence ID" value="CAF9933513.1"/>
    <property type="molecule type" value="Genomic_DNA"/>
</dbReference>
<protein>
    <recommendedName>
        <fullName evidence="4">Anaphase-promoting complex, subunit 15/MND2</fullName>
    </recommendedName>
</protein>
<dbReference type="Proteomes" id="UP000664521">
    <property type="component" value="Unassembled WGS sequence"/>
</dbReference>
<evidence type="ECO:0000313" key="3">
    <source>
        <dbReference type="Proteomes" id="UP000664521"/>
    </source>
</evidence>
<dbReference type="GO" id="GO:0031145">
    <property type="term" value="P:anaphase-promoting complex-dependent catabolic process"/>
    <property type="evidence" value="ECO:0007669"/>
    <property type="project" value="InterPro"/>
</dbReference>
<gene>
    <name evidence="2" type="ORF">HETSPECPRED_008679</name>
</gene>
<feature type="compositionally biased region" description="Polar residues" evidence="1">
    <location>
        <begin position="25"/>
        <end position="35"/>
    </location>
</feature>
<feature type="compositionally biased region" description="Acidic residues" evidence="1">
    <location>
        <begin position="214"/>
        <end position="224"/>
    </location>
</feature>
<feature type="region of interest" description="Disordered" evidence="1">
    <location>
        <begin position="25"/>
        <end position="46"/>
    </location>
</feature>
<dbReference type="OrthoDB" id="5320532at2759"/>
<feature type="compositionally biased region" description="Acidic residues" evidence="1">
    <location>
        <begin position="183"/>
        <end position="203"/>
    </location>
</feature>
<feature type="region of interest" description="Disordered" evidence="1">
    <location>
        <begin position="122"/>
        <end position="269"/>
    </location>
</feature>
<evidence type="ECO:0008006" key="4">
    <source>
        <dbReference type="Google" id="ProtNLM"/>
    </source>
</evidence>
<sequence>MPLSLPPLGPQNAYSLIYPSTSTFHSNHVSSSQHPNGPYSFARSSAHYQPRTHLSILRADENAILNRKKNIRRHGAGWLRPPGVPKTLQGMDDERAEREEQERAANRDFEYYEAHRVAEAEARAQNQEGTAPGEGEQQELERDLDEDVPDADADVEGEDYEPYEDFDEPYGGWESGMVAVPTMEEEGDGDYAEGERDLDEDVPEAGSYQHTDTELEDESSDDGEAAAFREVGITGVGGVLGSSVFGSSPALRVPRGAQRSGSGAQPREN</sequence>
<organism evidence="2 3">
    <name type="scientific">Heterodermia speciosa</name>
    <dbReference type="NCBI Taxonomy" id="116794"/>
    <lineage>
        <taxon>Eukaryota</taxon>
        <taxon>Fungi</taxon>
        <taxon>Dikarya</taxon>
        <taxon>Ascomycota</taxon>
        <taxon>Pezizomycotina</taxon>
        <taxon>Lecanoromycetes</taxon>
        <taxon>OSLEUM clade</taxon>
        <taxon>Lecanoromycetidae</taxon>
        <taxon>Caliciales</taxon>
        <taxon>Physciaceae</taxon>
        <taxon>Heterodermia</taxon>
    </lineage>
</organism>
<evidence type="ECO:0000313" key="2">
    <source>
        <dbReference type="EMBL" id="CAF9933513.1"/>
    </source>
</evidence>
<feature type="compositionally biased region" description="Acidic residues" evidence="1">
    <location>
        <begin position="136"/>
        <end position="168"/>
    </location>
</feature>